<dbReference type="CDD" id="cd00483">
    <property type="entry name" value="HPPK"/>
    <property type="match status" value="1"/>
</dbReference>
<evidence type="ECO:0000256" key="5">
    <source>
        <dbReference type="ARBA" id="ARBA00022741"/>
    </source>
</evidence>
<reference evidence="11 12" key="1">
    <citation type="submission" date="2020-08" db="EMBL/GenBank/DDBJ databases">
        <title>Sequencing the genomes of 1000 actinobacteria strains.</title>
        <authorList>
            <person name="Klenk H.-P."/>
        </authorList>
    </citation>
    <scope>NUCLEOTIDE SEQUENCE [LARGE SCALE GENOMIC DNA]</scope>
    <source>
        <strain evidence="11 12">DSM 17945</strain>
    </source>
</reference>
<dbReference type="EMBL" id="JACHMW010000001">
    <property type="protein sequence ID" value="MBB5849290.1"/>
    <property type="molecule type" value="Genomic_DNA"/>
</dbReference>
<proteinExistence type="predicted"/>
<keyword evidence="4" id="KW-0808">Transferase</keyword>
<comment type="pathway">
    <text evidence="2">Cofactor biosynthesis; tetrahydrofolate biosynthesis; 2-amino-4-hydroxy-6-hydroxymethyl-7,8-dihydropteridine diphosphate from 7,8-dihydroneopterin triphosphate: step 4/4.</text>
</comment>
<sequence>MSGVDWRHPAEDPAPTPALGARPAEPVAAVLALGANLREPAETLDAAVAALSALPHVTDVQASPRAVTAPVGGPPGQPDYLNQVVTLRTDLAPWELLAVAHRLEQEHHRRREVRWGARTLDVDVIAYGDLVSDHPDLTLPHPRAAERGFVLLPWLWLDPDAVLAGRPVAELAALAADSPGVRRAEPERHRLLAGRDDVVPVRPRAPRAPGRDAIDGSAP</sequence>
<keyword evidence="8" id="KW-0289">Folate biosynthesis</keyword>
<evidence type="ECO:0000256" key="4">
    <source>
        <dbReference type="ARBA" id="ARBA00022679"/>
    </source>
</evidence>
<dbReference type="UniPathway" id="UPA00077">
    <property type="reaction ID" value="UER00155"/>
</dbReference>
<dbReference type="PANTHER" id="PTHR43071">
    <property type="entry name" value="2-AMINO-4-HYDROXY-6-HYDROXYMETHYLDIHYDROPTERIDINE PYROPHOSPHOKINASE"/>
    <property type="match status" value="1"/>
</dbReference>
<dbReference type="SUPFAM" id="SSF55083">
    <property type="entry name" value="6-hydroxymethyl-7,8-dihydropterin pyrophosphokinase, HPPK"/>
    <property type="match status" value="1"/>
</dbReference>
<evidence type="ECO:0000256" key="7">
    <source>
        <dbReference type="ARBA" id="ARBA00022840"/>
    </source>
</evidence>
<dbReference type="GO" id="GO:0003848">
    <property type="term" value="F:2-amino-4-hydroxy-6-hydroxymethyldihydropteridine diphosphokinase activity"/>
    <property type="evidence" value="ECO:0007669"/>
    <property type="project" value="UniProtKB-EC"/>
</dbReference>
<dbReference type="AlphaFoldDB" id="A0A7W9JJX9"/>
<feature type="region of interest" description="Disordered" evidence="9">
    <location>
        <begin position="192"/>
        <end position="219"/>
    </location>
</feature>
<evidence type="ECO:0000256" key="8">
    <source>
        <dbReference type="ARBA" id="ARBA00022909"/>
    </source>
</evidence>
<keyword evidence="5" id="KW-0547">Nucleotide-binding</keyword>
<feature type="compositionally biased region" description="Basic and acidic residues" evidence="9">
    <location>
        <begin position="1"/>
        <end position="11"/>
    </location>
</feature>
<evidence type="ECO:0000256" key="1">
    <source>
        <dbReference type="ARBA" id="ARBA00000198"/>
    </source>
</evidence>
<dbReference type="EC" id="2.7.6.3" evidence="3"/>
<dbReference type="InterPro" id="IPR000550">
    <property type="entry name" value="Hppk"/>
</dbReference>
<feature type="compositionally biased region" description="Basic and acidic residues" evidence="9">
    <location>
        <begin position="209"/>
        <end position="219"/>
    </location>
</feature>
<organism evidence="11 12">
    <name type="scientific">Micrococcus endophyticus</name>
    <dbReference type="NCBI Taxonomy" id="455343"/>
    <lineage>
        <taxon>Bacteria</taxon>
        <taxon>Bacillati</taxon>
        <taxon>Actinomycetota</taxon>
        <taxon>Actinomycetes</taxon>
        <taxon>Micrococcales</taxon>
        <taxon>Micrococcaceae</taxon>
        <taxon>Micrococcus</taxon>
    </lineage>
</organism>
<dbReference type="InterPro" id="IPR035907">
    <property type="entry name" value="Hppk_sf"/>
</dbReference>
<dbReference type="GO" id="GO:0046654">
    <property type="term" value="P:tetrahydrofolate biosynthetic process"/>
    <property type="evidence" value="ECO:0007669"/>
    <property type="project" value="UniProtKB-UniPathway"/>
</dbReference>
<dbReference type="PROSITE" id="PS00794">
    <property type="entry name" value="HPPK"/>
    <property type="match status" value="1"/>
</dbReference>
<evidence type="ECO:0000256" key="6">
    <source>
        <dbReference type="ARBA" id="ARBA00022777"/>
    </source>
</evidence>
<evidence type="ECO:0000313" key="11">
    <source>
        <dbReference type="EMBL" id="MBB5849290.1"/>
    </source>
</evidence>
<evidence type="ECO:0000256" key="2">
    <source>
        <dbReference type="ARBA" id="ARBA00005051"/>
    </source>
</evidence>
<keyword evidence="7" id="KW-0067">ATP-binding</keyword>
<feature type="domain" description="7,8-dihydro-6-hydroxymethylpterin-pyrophosphokinase" evidence="10">
    <location>
        <begin position="114"/>
        <end position="125"/>
    </location>
</feature>
<dbReference type="GO" id="GO:0016301">
    <property type="term" value="F:kinase activity"/>
    <property type="evidence" value="ECO:0007669"/>
    <property type="project" value="UniProtKB-KW"/>
</dbReference>
<dbReference type="RefSeq" id="WP_184172769.1">
    <property type="nucleotide sequence ID" value="NZ_BAABAG010000009.1"/>
</dbReference>
<name>A0A7W9JJX9_9MICC</name>
<evidence type="ECO:0000256" key="9">
    <source>
        <dbReference type="SAM" id="MobiDB-lite"/>
    </source>
</evidence>
<dbReference type="Gene3D" id="3.30.70.560">
    <property type="entry name" value="7,8-Dihydro-6-hydroxymethylpterin-pyrophosphokinase HPPK"/>
    <property type="match status" value="1"/>
</dbReference>
<dbReference type="PANTHER" id="PTHR43071:SF1">
    <property type="entry name" value="2-AMINO-4-HYDROXY-6-HYDROXYMETHYLDIHYDROPTERIDINE PYROPHOSPHOKINASE"/>
    <property type="match status" value="1"/>
</dbReference>
<keyword evidence="6 11" id="KW-0418">Kinase</keyword>
<keyword evidence="12" id="KW-1185">Reference proteome</keyword>
<evidence type="ECO:0000313" key="12">
    <source>
        <dbReference type="Proteomes" id="UP000567246"/>
    </source>
</evidence>
<feature type="region of interest" description="Disordered" evidence="9">
    <location>
        <begin position="1"/>
        <end position="21"/>
    </location>
</feature>
<dbReference type="NCBIfam" id="TIGR01498">
    <property type="entry name" value="folK"/>
    <property type="match status" value="1"/>
</dbReference>
<evidence type="ECO:0000256" key="3">
    <source>
        <dbReference type="ARBA" id="ARBA00013253"/>
    </source>
</evidence>
<dbReference type="GO" id="GO:0005524">
    <property type="term" value="F:ATP binding"/>
    <property type="evidence" value="ECO:0007669"/>
    <property type="project" value="UniProtKB-KW"/>
</dbReference>
<dbReference type="Pfam" id="PF01288">
    <property type="entry name" value="HPPK"/>
    <property type="match status" value="1"/>
</dbReference>
<dbReference type="Proteomes" id="UP000567246">
    <property type="component" value="Unassembled WGS sequence"/>
</dbReference>
<dbReference type="GO" id="GO:0046656">
    <property type="term" value="P:folic acid biosynthetic process"/>
    <property type="evidence" value="ECO:0007669"/>
    <property type="project" value="UniProtKB-KW"/>
</dbReference>
<protein>
    <recommendedName>
        <fullName evidence="3">2-amino-4-hydroxy-6-hydroxymethyldihydropteridine diphosphokinase</fullName>
        <ecNumber evidence="3">2.7.6.3</ecNumber>
    </recommendedName>
</protein>
<comment type="catalytic activity">
    <reaction evidence="1">
        <text>6-hydroxymethyl-7,8-dihydropterin + ATP = (7,8-dihydropterin-6-yl)methyl diphosphate + AMP + H(+)</text>
        <dbReference type="Rhea" id="RHEA:11412"/>
        <dbReference type="ChEBI" id="CHEBI:15378"/>
        <dbReference type="ChEBI" id="CHEBI:30616"/>
        <dbReference type="ChEBI" id="CHEBI:44841"/>
        <dbReference type="ChEBI" id="CHEBI:72950"/>
        <dbReference type="ChEBI" id="CHEBI:456215"/>
        <dbReference type="EC" id="2.7.6.3"/>
    </reaction>
</comment>
<gene>
    <name evidence="11" type="ORF">HDA33_001854</name>
</gene>
<accession>A0A7W9JJX9</accession>
<comment type="caution">
    <text evidence="11">The sequence shown here is derived from an EMBL/GenBank/DDBJ whole genome shotgun (WGS) entry which is preliminary data.</text>
</comment>
<evidence type="ECO:0000259" key="10">
    <source>
        <dbReference type="PROSITE" id="PS00794"/>
    </source>
</evidence>